<keyword evidence="11" id="KW-1185">Reference proteome</keyword>
<dbReference type="Proteomes" id="UP000073604">
    <property type="component" value="Chromosome"/>
</dbReference>
<dbReference type="PANTHER" id="PTHR43840">
    <property type="entry name" value="MITOCHONDRIAL METAL TRANSPORTER 1-RELATED"/>
    <property type="match status" value="1"/>
</dbReference>
<dbReference type="AlphaFoldDB" id="A0A142CVG5"/>
<dbReference type="InterPro" id="IPR050291">
    <property type="entry name" value="CDF_Transporter"/>
</dbReference>
<evidence type="ECO:0000259" key="9">
    <source>
        <dbReference type="Pfam" id="PF16916"/>
    </source>
</evidence>
<dbReference type="Gene3D" id="3.30.70.1350">
    <property type="entry name" value="Cation efflux protein, cytoplasmic domain"/>
    <property type="match status" value="1"/>
</dbReference>
<dbReference type="SUPFAM" id="SSF160240">
    <property type="entry name" value="Cation efflux protein cytoplasmic domain-like"/>
    <property type="match status" value="1"/>
</dbReference>
<dbReference type="FunFam" id="1.20.1510.10:FF:000006">
    <property type="entry name" value="Divalent cation efflux transporter"/>
    <property type="match status" value="1"/>
</dbReference>
<name>A0A142CVG5_9EURY</name>
<keyword evidence="3" id="KW-0813">Transport</keyword>
<feature type="domain" description="Cation efflux protein cytoplasmic" evidence="9">
    <location>
        <begin position="205"/>
        <end position="280"/>
    </location>
</feature>
<evidence type="ECO:0000256" key="2">
    <source>
        <dbReference type="ARBA" id="ARBA00008114"/>
    </source>
</evidence>
<feature type="domain" description="Cation efflux protein transmembrane" evidence="8">
    <location>
        <begin position="8"/>
        <end position="200"/>
    </location>
</feature>
<dbReference type="GeneID" id="27140096"/>
<dbReference type="InterPro" id="IPR058533">
    <property type="entry name" value="Cation_efflux_TM"/>
</dbReference>
<dbReference type="OrthoDB" id="8907at2157"/>
<evidence type="ECO:0000259" key="8">
    <source>
        <dbReference type="Pfam" id="PF01545"/>
    </source>
</evidence>
<dbReference type="Pfam" id="PF01545">
    <property type="entry name" value="Cation_efflux"/>
    <property type="match status" value="1"/>
</dbReference>
<dbReference type="KEGG" id="tpep:A0127_06070"/>
<organism evidence="10 11">
    <name type="scientific">Thermococcus peptonophilus</name>
    <dbReference type="NCBI Taxonomy" id="53952"/>
    <lineage>
        <taxon>Archaea</taxon>
        <taxon>Methanobacteriati</taxon>
        <taxon>Methanobacteriota</taxon>
        <taxon>Thermococci</taxon>
        <taxon>Thermococcales</taxon>
        <taxon>Thermococcaceae</taxon>
        <taxon>Thermococcus</taxon>
    </lineage>
</organism>
<evidence type="ECO:0000256" key="6">
    <source>
        <dbReference type="ARBA" id="ARBA00023136"/>
    </source>
</evidence>
<keyword evidence="6 7" id="KW-0472">Membrane</keyword>
<proteinExistence type="inferred from homology"/>
<protein>
    <submittedName>
        <fullName evidence="10">Transporter</fullName>
    </submittedName>
</protein>
<evidence type="ECO:0000256" key="1">
    <source>
        <dbReference type="ARBA" id="ARBA00004141"/>
    </source>
</evidence>
<dbReference type="InterPro" id="IPR027470">
    <property type="entry name" value="Cation_efflux_CTD"/>
</dbReference>
<dbReference type="RefSeq" id="WP_062389269.1">
    <property type="nucleotide sequence ID" value="NZ_CP014750.1"/>
</dbReference>
<evidence type="ECO:0000256" key="3">
    <source>
        <dbReference type="ARBA" id="ARBA00022448"/>
    </source>
</evidence>
<keyword evidence="4 7" id="KW-0812">Transmembrane</keyword>
<accession>A0A142CVG5</accession>
<comment type="subcellular location">
    <subcellularLocation>
        <location evidence="1">Membrane</location>
        <topology evidence="1">Multi-pass membrane protein</topology>
    </subcellularLocation>
</comment>
<dbReference type="NCBIfam" id="TIGR01297">
    <property type="entry name" value="CDF"/>
    <property type="match status" value="1"/>
</dbReference>
<dbReference type="GO" id="GO:0016020">
    <property type="term" value="C:membrane"/>
    <property type="evidence" value="ECO:0007669"/>
    <property type="project" value="UniProtKB-SubCell"/>
</dbReference>
<reference evidence="11" key="1">
    <citation type="submission" date="2016-03" db="EMBL/GenBank/DDBJ databases">
        <authorList>
            <person name="Oger P.M."/>
        </authorList>
    </citation>
    <scope>NUCLEOTIDE SEQUENCE [LARGE SCALE GENOMIC DNA]</scope>
    <source>
        <strain evidence="11">OG-1</strain>
    </source>
</reference>
<dbReference type="Gene3D" id="1.20.1510.10">
    <property type="entry name" value="Cation efflux protein transmembrane domain"/>
    <property type="match status" value="1"/>
</dbReference>
<dbReference type="SUPFAM" id="SSF161111">
    <property type="entry name" value="Cation efflux protein transmembrane domain-like"/>
    <property type="match status" value="1"/>
</dbReference>
<evidence type="ECO:0000256" key="5">
    <source>
        <dbReference type="ARBA" id="ARBA00022989"/>
    </source>
</evidence>
<dbReference type="InterPro" id="IPR002524">
    <property type="entry name" value="Cation_efflux"/>
</dbReference>
<dbReference type="InterPro" id="IPR027469">
    <property type="entry name" value="Cation_efflux_TMD_sf"/>
</dbReference>
<dbReference type="InterPro" id="IPR036837">
    <property type="entry name" value="Cation_efflux_CTD_sf"/>
</dbReference>
<evidence type="ECO:0000256" key="4">
    <source>
        <dbReference type="ARBA" id="ARBA00022692"/>
    </source>
</evidence>
<dbReference type="FunFam" id="3.30.70.1350:FF:000021">
    <property type="entry name" value="Cation diffusion facilitator family transporter"/>
    <property type="match status" value="1"/>
</dbReference>
<dbReference type="Pfam" id="PF16916">
    <property type="entry name" value="ZT_dimer"/>
    <property type="match status" value="1"/>
</dbReference>
<evidence type="ECO:0000256" key="7">
    <source>
        <dbReference type="SAM" id="Phobius"/>
    </source>
</evidence>
<dbReference type="PANTHER" id="PTHR43840:SF15">
    <property type="entry name" value="MITOCHONDRIAL METAL TRANSPORTER 1-RELATED"/>
    <property type="match status" value="1"/>
</dbReference>
<evidence type="ECO:0000313" key="10">
    <source>
        <dbReference type="EMBL" id="AMQ18767.1"/>
    </source>
</evidence>
<dbReference type="STRING" id="53952.A0127_06070"/>
<dbReference type="GO" id="GO:0008324">
    <property type="term" value="F:monoatomic cation transmembrane transporter activity"/>
    <property type="evidence" value="ECO:0007669"/>
    <property type="project" value="InterPro"/>
</dbReference>
<evidence type="ECO:0000313" key="11">
    <source>
        <dbReference type="Proteomes" id="UP000073604"/>
    </source>
</evidence>
<keyword evidence="5 7" id="KW-1133">Transmembrane helix</keyword>
<sequence length="286" mass="31560">MEGLYRPIWVSIVGNVLLGVLKLVVGFLYSSIALISDGIHSLSDLITSVIGYFGMKVSSKPPDRSHPFGHSRFEPLVAFLIGEALLLVAYEIGRDSVFRLLKGETIEVNSLMLGVTVLSILAKEAMFRYSLHVGRKLNSQILVADAYHHRSDSLSSVAVLVGLSLQRLGFRYGDGLAGLLVSLFLVKVAFDVLLENLGYLTGQAPPFEVCREIEKRAMSVPNVLGVHDLRAHYVGNKLHVELHIEVPPEITLKEAHDISEEVRKKIEGMPQVERAFVHVDIKGVTE</sequence>
<gene>
    <name evidence="10" type="ORF">A0127_06070</name>
</gene>
<comment type="similarity">
    <text evidence="2">Belongs to the cation diffusion facilitator (CDF) transporter (TC 2.A.4) family.</text>
</comment>
<dbReference type="EMBL" id="CP014750">
    <property type="protein sequence ID" value="AMQ18767.1"/>
    <property type="molecule type" value="Genomic_DNA"/>
</dbReference>
<feature type="transmembrane region" description="Helical" evidence="7">
    <location>
        <begin position="12"/>
        <end position="32"/>
    </location>
</feature>